<protein>
    <recommendedName>
        <fullName evidence="3">Zn(2)-C6 fungal-type domain-containing protein</fullName>
    </recommendedName>
</protein>
<evidence type="ECO:0000259" key="3">
    <source>
        <dbReference type="PROSITE" id="PS50048"/>
    </source>
</evidence>
<dbReference type="InterPro" id="IPR001138">
    <property type="entry name" value="Zn2Cys6_DnaBD"/>
</dbReference>
<dbReference type="GeneID" id="54363354"/>
<organism evidence="5">
    <name type="scientific">Dissoconium aciculare CBS 342.82</name>
    <dbReference type="NCBI Taxonomy" id="1314786"/>
    <lineage>
        <taxon>Eukaryota</taxon>
        <taxon>Fungi</taxon>
        <taxon>Dikarya</taxon>
        <taxon>Ascomycota</taxon>
        <taxon>Pezizomycotina</taxon>
        <taxon>Dothideomycetes</taxon>
        <taxon>Dothideomycetidae</taxon>
        <taxon>Mycosphaerellales</taxon>
        <taxon>Dissoconiaceae</taxon>
        <taxon>Dissoconium</taxon>
    </lineage>
</organism>
<dbReference type="PROSITE" id="PS50048">
    <property type="entry name" value="ZN2_CY6_FUNGAL_2"/>
    <property type="match status" value="1"/>
</dbReference>
<dbReference type="InterPro" id="IPR036864">
    <property type="entry name" value="Zn2-C6_fun-type_DNA-bd_sf"/>
</dbReference>
<keyword evidence="4" id="KW-1185">Reference proteome</keyword>
<dbReference type="PROSITE" id="PS00463">
    <property type="entry name" value="ZN2_CY6_FUNGAL_1"/>
    <property type="match status" value="1"/>
</dbReference>
<keyword evidence="1" id="KW-0539">Nucleus</keyword>
<accession>A0A6J3LYI6</accession>
<dbReference type="Proteomes" id="UP000504637">
    <property type="component" value="Unplaced"/>
</dbReference>
<dbReference type="Pfam" id="PF00172">
    <property type="entry name" value="Zn_clus"/>
    <property type="match status" value="1"/>
</dbReference>
<dbReference type="AlphaFoldDB" id="A0A6J3LYI6"/>
<dbReference type="SMART" id="SM00066">
    <property type="entry name" value="GAL4"/>
    <property type="match status" value="1"/>
</dbReference>
<evidence type="ECO:0000256" key="2">
    <source>
        <dbReference type="SAM" id="MobiDB-lite"/>
    </source>
</evidence>
<proteinExistence type="predicted"/>
<dbReference type="GO" id="GO:0008270">
    <property type="term" value="F:zinc ion binding"/>
    <property type="evidence" value="ECO:0007669"/>
    <property type="project" value="InterPro"/>
</dbReference>
<feature type="domain" description="Zn(2)-C6 fungal-type" evidence="3">
    <location>
        <begin position="10"/>
        <end position="41"/>
    </location>
</feature>
<gene>
    <name evidence="5" type="ORF">K489DRAFT_383256</name>
</gene>
<feature type="region of interest" description="Disordered" evidence="2">
    <location>
        <begin position="42"/>
        <end position="66"/>
    </location>
</feature>
<sequence>MSKRKVMAHACASCKSRRVKCVQTSDDVCRRCRRLEIVCSHSQPSGTDNRRRSAVKPESTLSNTEDTVPTIENRSICVLPDITIKLEQLDRMIETSRQHGVRPDEVIDRLERDIQSALQLCRQRVRDPTDDPSFYNVDHPRRSVNTFRWMQTPNFMLIGPNWEICHFSAEVPAVVKNFPWAQYGPPGTINAFGPELNRVH</sequence>
<dbReference type="Gene3D" id="4.10.240.10">
    <property type="entry name" value="Zn(2)-C6 fungal-type DNA-binding domain"/>
    <property type="match status" value="1"/>
</dbReference>
<name>A0A6J3LYI6_9PEZI</name>
<dbReference type="GO" id="GO:0000981">
    <property type="term" value="F:DNA-binding transcription factor activity, RNA polymerase II-specific"/>
    <property type="evidence" value="ECO:0007669"/>
    <property type="project" value="InterPro"/>
</dbReference>
<dbReference type="CDD" id="cd00067">
    <property type="entry name" value="GAL4"/>
    <property type="match status" value="1"/>
</dbReference>
<dbReference type="RefSeq" id="XP_033456728.1">
    <property type="nucleotide sequence ID" value="XM_033605554.1"/>
</dbReference>
<reference evidence="5" key="2">
    <citation type="submission" date="2020-04" db="EMBL/GenBank/DDBJ databases">
        <authorList>
            <consortium name="NCBI Genome Project"/>
        </authorList>
    </citation>
    <scope>NUCLEOTIDE SEQUENCE</scope>
    <source>
        <strain evidence="5">CBS 342.82</strain>
    </source>
</reference>
<reference evidence="5" key="1">
    <citation type="submission" date="2020-01" db="EMBL/GenBank/DDBJ databases">
        <authorList>
            <consortium name="DOE Joint Genome Institute"/>
            <person name="Haridas S."/>
            <person name="Albert R."/>
            <person name="Binder M."/>
            <person name="Bloem J."/>
            <person name="Labutti K."/>
            <person name="Salamov A."/>
            <person name="Andreopoulos B."/>
            <person name="Baker S.E."/>
            <person name="Barry K."/>
            <person name="Bills G."/>
            <person name="Bluhm B.H."/>
            <person name="Cannon C."/>
            <person name="Castanera R."/>
            <person name="Culley D.E."/>
            <person name="Daum C."/>
            <person name="Ezra D."/>
            <person name="Gonzalez J.B."/>
            <person name="Henrissat B."/>
            <person name="Kuo A."/>
            <person name="Liang C."/>
            <person name="Lipzen A."/>
            <person name="Lutzoni F."/>
            <person name="Magnuson J."/>
            <person name="Mondo S."/>
            <person name="Nolan M."/>
            <person name="Ohm R."/>
            <person name="Pangilinan J."/>
            <person name="Park H.-J."/>
            <person name="Ramirez L."/>
            <person name="Alfaro M."/>
            <person name="Sun H."/>
            <person name="Tritt A."/>
            <person name="Yoshinaga Y."/>
            <person name="Zwiers L.-H."/>
            <person name="Turgeon B.G."/>
            <person name="Goodwin S.B."/>
            <person name="Spatafora J.W."/>
            <person name="Crous P.W."/>
            <person name="Grigoriev I.V."/>
        </authorList>
    </citation>
    <scope>NUCLEOTIDE SEQUENCE</scope>
    <source>
        <strain evidence="5">CBS 342.82</strain>
    </source>
</reference>
<reference evidence="5" key="3">
    <citation type="submission" date="2025-08" db="UniProtKB">
        <authorList>
            <consortium name="RefSeq"/>
        </authorList>
    </citation>
    <scope>IDENTIFICATION</scope>
    <source>
        <strain evidence="5">CBS 342.82</strain>
    </source>
</reference>
<evidence type="ECO:0000313" key="4">
    <source>
        <dbReference type="Proteomes" id="UP000504637"/>
    </source>
</evidence>
<dbReference type="SUPFAM" id="SSF57701">
    <property type="entry name" value="Zn2/Cys6 DNA-binding domain"/>
    <property type="match status" value="1"/>
</dbReference>
<evidence type="ECO:0000256" key="1">
    <source>
        <dbReference type="ARBA" id="ARBA00023242"/>
    </source>
</evidence>
<evidence type="ECO:0000313" key="5">
    <source>
        <dbReference type="RefSeq" id="XP_033456728.1"/>
    </source>
</evidence>